<accession>A0AAU7FAL8</accession>
<name>A0AAU7FAL8_9NEIS</name>
<dbReference type="AlphaFoldDB" id="A0AAU7FAL8"/>
<dbReference type="EMBL" id="CP157355">
    <property type="protein sequence ID" value="XBM01105.1"/>
    <property type="molecule type" value="Genomic_DNA"/>
</dbReference>
<dbReference type="KEGG" id="cmav:ABHF33_02130"/>
<organism evidence="1">
    <name type="scientific">Chitinibacter mangrovi</name>
    <dbReference type="NCBI Taxonomy" id="3153927"/>
    <lineage>
        <taxon>Bacteria</taxon>
        <taxon>Pseudomonadati</taxon>
        <taxon>Pseudomonadota</taxon>
        <taxon>Betaproteobacteria</taxon>
        <taxon>Neisseriales</taxon>
        <taxon>Chitinibacteraceae</taxon>
        <taxon>Chitinibacter</taxon>
    </lineage>
</organism>
<dbReference type="PIRSF" id="PIRSF029826">
    <property type="entry name" value="UCP029826_pph"/>
    <property type="match status" value="1"/>
</dbReference>
<evidence type="ECO:0000313" key="1">
    <source>
        <dbReference type="EMBL" id="XBM01105.1"/>
    </source>
</evidence>
<dbReference type="GO" id="GO:0009143">
    <property type="term" value="P:nucleoside triphosphate catabolic process"/>
    <property type="evidence" value="ECO:0007669"/>
    <property type="project" value="InterPro"/>
</dbReference>
<dbReference type="Gene3D" id="1.10.287.1080">
    <property type="entry name" value="MazG-like"/>
    <property type="match status" value="1"/>
</dbReference>
<dbReference type="InterPro" id="IPR052555">
    <property type="entry name" value="dCTP_Pyrophosphatase"/>
</dbReference>
<dbReference type="GO" id="GO:0047429">
    <property type="term" value="F:nucleoside triphosphate diphosphatase activity"/>
    <property type="evidence" value="ECO:0007669"/>
    <property type="project" value="InterPro"/>
</dbReference>
<gene>
    <name evidence="1" type="ORF">ABHF33_02130</name>
</gene>
<dbReference type="CDD" id="cd11537">
    <property type="entry name" value="NTP-PPase_RS21-C6_like"/>
    <property type="match status" value="1"/>
</dbReference>
<dbReference type="SUPFAM" id="SSF101386">
    <property type="entry name" value="all-alpha NTP pyrophosphatases"/>
    <property type="match status" value="1"/>
</dbReference>
<proteinExistence type="predicted"/>
<dbReference type="PANTHER" id="PTHR46523:SF1">
    <property type="entry name" value="DCTP PYROPHOSPHATASE 1"/>
    <property type="match status" value="1"/>
</dbReference>
<dbReference type="PANTHER" id="PTHR46523">
    <property type="entry name" value="DCTP PYROPHOSPHATASE 1"/>
    <property type="match status" value="1"/>
</dbReference>
<protein>
    <submittedName>
        <fullName evidence="1">Nucleotide pyrophosphohydrolase</fullName>
    </submittedName>
</protein>
<dbReference type="RefSeq" id="WP_348945420.1">
    <property type="nucleotide sequence ID" value="NZ_CP157355.1"/>
</dbReference>
<dbReference type="InterPro" id="IPR025984">
    <property type="entry name" value="DCTPP"/>
</dbReference>
<dbReference type="Pfam" id="PF12643">
    <property type="entry name" value="MazG-like"/>
    <property type="match status" value="1"/>
</dbReference>
<reference evidence="1" key="1">
    <citation type="submission" date="2024-05" db="EMBL/GenBank/DDBJ databases">
        <authorList>
            <person name="Yang L."/>
            <person name="Pan L."/>
        </authorList>
    </citation>
    <scope>NUCLEOTIDE SEQUENCE</scope>
    <source>
        <strain evidence="1">FCG-7</strain>
    </source>
</reference>
<sequence>MNLAELSIKVRQFADERDWRKYHNPKNLVMAMSVEMAELLEHYQWLTPEQAAQLDIDEQSPIAQEMADVMLYMLRLADELGVDMEEAILHKMQLNAQKYPAAER</sequence>